<dbReference type="EMBL" id="LAZR01055704">
    <property type="protein sequence ID" value="KKK75781.1"/>
    <property type="molecule type" value="Genomic_DNA"/>
</dbReference>
<organism evidence="1">
    <name type="scientific">marine sediment metagenome</name>
    <dbReference type="NCBI Taxonomy" id="412755"/>
    <lineage>
        <taxon>unclassified sequences</taxon>
        <taxon>metagenomes</taxon>
        <taxon>ecological metagenomes</taxon>
    </lineage>
</organism>
<dbReference type="AlphaFoldDB" id="A0A0F9AU99"/>
<evidence type="ECO:0000313" key="1">
    <source>
        <dbReference type="EMBL" id="KKK75781.1"/>
    </source>
</evidence>
<reference evidence="1" key="1">
    <citation type="journal article" date="2015" name="Nature">
        <title>Complex archaea that bridge the gap between prokaryotes and eukaryotes.</title>
        <authorList>
            <person name="Spang A."/>
            <person name="Saw J.H."/>
            <person name="Jorgensen S.L."/>
            <person name="Zaremba-Niedzwiedzka K."/>
            <person name="Martijn J."/>
            <person name="Lind A.E."/>
            <person name="van Eijk R."/>
            <person name="Schleper C."/>
            <person name="Guy L."/>
            <person name="Ettema T.J."/>
        </authorList>
    </citation>
    <scope>NUCLEOTIDE SEQUENCE</scope>
</reference>
<dbReference type="Gene3D" id="1.10.340.30">
    <property type="entry name" value="Hypothetical protein, domain 2"/>
    <property type="match status" value="1"/>
</dbReference>
<protein>
    <submittedName>
        <fullName evidence="1">Uncharacterized protein</fullName>
    </submittedName>
</protein>
<accession>A0A0F9AU99</accession>
<sequence length="43" mass="4950">MTSWLPGCGKYAADSWAIFMEGRLDVEPNDGKLNWYLDKERQG</sequence>
<proteinExistence type="predicted"/>
<comment type="caution">
    <text evidence="1">The sequence shown here is derived from an EMBL/GenBank/DDBJ whole genome shotgun (WGS) entry which is preliminary data.</text>
</comment>
<gene>
    <name evidence="1" type="ORF">LCGC14_2870280</name>
</gene>
<name>A0A0F9AU99_9ZZZZ</name>